<keyword evidence="3" id="KW-0808">Transferase</keyword>
<evidence type="ECO:0000256" key="3">
    <source>
        <dbReference type="ARBA" id="ARBA00022679"/>
    </source>
</evidence>
<dbReference type="Proteomes" id="UP000308038">
    <property type="component" value="Unassembled WGS sequence"/>
</dbReference>
<dbReference type="RefSeq" id="WP_136450990.1">
    <property type="nucleotide sequence ID" value="NZ_SSTI01000003.1"/>
</dbReference>
<keyword evidence="2" id="KW-0328">Glycosyltransferase</keyword>
<evidence type="ECO:0000259" key="5">
    <source>
        <dbReference type="Pfam" id="PF13439"/>
    </source>
</evidence>
<dbReference type="InterPro" id="IPR001296">
    <property type="entry name" value="Glyco_trans_1"/>
</dbReference>
<gene>
    <name evidence="6" type="ORF">E5988_05455</name>
</gene>
<keyword evidence="7" id="KW-1185">Reference proteome</keyword>
<dbReference type="Gene3D" id="3.40.50.2000">
    <property type="entry name" value="Glycogen Phosphorylase B"/>
    <property type="match status" value="2"/>
</dbReference>
<protein>
    <submittedName>
        <fullName evidence="6">Glycosyltransferase family 4 protein</fullName>
    </submittedName>
</protein>
<feature type="domain" description="Glycosyl transferase family 1" evidence="4">
    <location>
        <begin position="166"/>
        <end position="321"/>
    </location>
</feature>
<dbReference type="EMBL" id="SSTI01000003">
    <property type="protein sequence ID" value="THG41021.1"/>
    <property type="molecule type" value="Genomic_DNA"/>
</dbReference>
<dbReference type="Pfam" id="PF00534">
    <property type="entry name" value="Glycos_transf_1"/>
    <property type="match status" value="1"/>
</dbReference>
<name>A0ABY2QKE0_9SPHN</name>
<evidence type="ECO:0000256" key="2">
    <source>
        <dbReference type="ARBA" id="ARBA00022676"/>
    </source>
</evidence>
<sequence length="342" mass="36191">MGNPPGQGRALFVGIAARGHGGIQAFNRRVAAALASLSVPADVVMRADEGDWRFARRALRLLPASDLLLIGHVNLLPLAALHRLVRPRGRRILFAHGIEVWGDPTYRAVRRWEPALLFRTISQVAVVSGYSRDRMAAAFGLPHARFTIFPNAVDLPPDAPRARGTRQRLVLAVSRLGAAEGAKNLDALIRALPLIPGARLMIVGEGPLRDSLRRLAETLGVAGRVDLPGALDPAALAHAFAVASVFALPSSKEGFGIVYLEAWAAGLPVVGSCHGAAGEVIRDGIDGFTIDPADIAALAERLRRLLDDPALAQAMAAAGRARVAQHYSAPAFVANLRALIGA</sequence>
<feature type="domain" description="Glycosyltransferase subfamily 4-like N-terminal" evidence="5">
    <location>
        <begin position="49"/>
        <end position="155"/>
    </location>
</feature>
<dbReference type="PANTHER" id="PTHR12526">
    <property type="entry name" value="GLYCOSYLTRANSFERASE"/>
    <property type="match status" value="1"/>
</dbReference>
<dbReference type="SUPFAM" id="SSF53756">
    <property type="entry name" value="UDP-Glycosyltransferase/glycogen phosphorylase"/>
    <property type="match status" value="1"/>
</dbReference>
<evidence type="ECO:0000313" key="6">
    <source>
        <dbReference type="EMBL" id="THG41021.1"/>
    </source>
</evidence>
<organism evidence="6 7">
    <name type="scientific">Sphingomonas olei</name>
    <dbReference type="NCBI Taxonomy" id="1886787"/>
    <lineage>
        <taxon>Bacteria</taxon>
        <taxon>Pseudomonadati</taxon>
        <taxon>Pseudomonadota</taxon>
        <taxon>Alphaproteobacteria</taxon>
        <taxon>Sphingomonadales</taxon>
        <taxon>Sphingomonadaceae</taxon>
        <taxon>Sphingomonas</taxon>
    </lineage>
</organism>
<proteinExistence type="inferred from homology"/>
<dbReference type="CDD" id="cd03801">
    <property type="entry name" value="GT4_PimA-like"/>
    <property type="match status" value="1"/>
</dbReference>
<evidence type="ECO:0000256" key="1">
    <source>
        <dbReference type="ARBA" id="ARBA00009481"/>
    </source>
</evidence>
<accession>A0ABY2QKE0</accession>
<evidence type="ECO:0000313" key="7">
    <source>
        <dbReference type="Proteomes" id="UP000308038"/>
    </source>
</evidence>
<comment type="similarity">
    <text evidence="1">Belongs to the glycosyltransferase group 1 family. Glycosyltransferase 4 subfamily.</text>
</comment>
<dbReference type="Pfam" id="PF13439">
    <property type="entry name" value="Glyco_transf_4"/>
    <property type="match status" value="1"/>
</dbReference>
<evidence type="ECO:0000259" key="4">
    <source>
        <dbReference type="Pfam" id="PF00534"/>
    </source>
</evidence>
<dbReference type="PANTHER" id="PTHR12526:SF640">
    <property type="entry name" value="COLANIC ACID BIOSYNTHESIS GLYCOSYLTRANSFERASE WCAL-RELATED"/>
    <property type="match status" value="1"/>
</dbReference>
<comment type="caution">
    <text evidence="6">The sequence shown here is derived from an EMBL/GenBank/DDBJ whole genome shotgun (WGS) entry which is preliminary data.</text>
</comment>
<dbReference type="InterPro" id="IPR028098">
    <property type="entry name" value="Glyco_trans_4-like_N"/>
</dbReference>
<reference evidence="6 7" key="1">
    <citation type="submission" date="2019-04" db="EMBL/GenBank/DDBJ databases">
        <title>Microbes associate with the intestines of laboratory mice.</title>
        <authorList>
            <person name="Navarre W."/>
            <person name="Wong E."/>
            <person name="Huang K.C."/>
            <person name="Tropini C."/>
            <person name="Ng K."/>
            <person name="Yu B."/>
        </authorList>
    </citation>
    <scope>NUCLEOTIDE SEQUENCE [LARGE SCALE GENOMIC DNA]</scope>
    <source>
        <strain evidence="6 7">NM83_B4-11</strain>
    </source>
</reference>